<proteinExistence type="predicted"/>
<dbReference type="EC" id="2.4.-.-" evidence="2"/>
<comment type="caution">
    <text evidence="2">The sequence shown here is derived from an EMBL/GenBank/DDBJ whole genome shotgun (WGS) entry which is preliminary data.</text>
</comment>
<organism evidence="2 3">
    <name type="scientific">Sphingomonas rustica</name>
    <dbReference type="NCBI Taxonomy" id="3103142"/>
    <lineage>
        <taxon>Bacteria</taxon>
        <taxon>Pseudomonadati</taxon>
        <taxon>Pseudomonadota</taxon>
        <taxon>Alphaproteobacteria</taxon>
        <taxon>Sphingomonadales</taxon>
        <taxon>Sphingomonadaceae</taxon>
        <taxon>Sphingomonas</taxon>
    </lineage>
</organism>
<reference evidence="2 3" key="1">
    <citation type="submission" date="2024-05" db="EMBL/GenBank/DDBJ databases">
        <title>Sphingomonas sp. HF-S3 16S ribosomal RNA gene Genome sequencing and assembly.</title>
        <authorList>
            <person name="Lee H."/>
        </authorList>
    </citation>
    <scope>NUCLEOTIDE SEQUENCE [LARGE SCALE GENOMIC DNA]</scope>
    <source>
        <strain evidence="2 3">HF-S3</strain>
    </source>
</reference>
<dbReference type="PANTHER" id="PTHR43685:SF11">
    <property type="entry name" value="GLYCOSYLTRANSFERASE TAGX-RELATED"/>
    <property type="match status" value="1"/>
</dbReference>
<dbReference type="SUPFAM" id="SSF53448">
    <property type="entry name" value="Nucleotide-diphospho-sugar transferases"/>
    <property type="match status" value="1"/>
</dbReference>
<dbReference type="Proteomes" id="UP001427805">
    <property type="component" value="Unassembled WGS sequence"/>
</dbReference>
<accession>A0ABV0B7R9</accession>
<evidence type="ECO:0000313" key="3">
    <source>
        <dbReference type="Proteomes" id="UP001427805"/>
    </source>
</evidence>
<dbReference type="InterPro" id="IPR029044">
    <property type="entry name" value="Nucleotide-diphossugar_trans"/>
</dbReference>
<dbReference type="PANTHER" id="PTHR43685">
    <property type="entry name" value="GLYCOSYLTRANSFERASE"/>
    <property type="match status" value="1"/>
</dbReference>
<dbReference type="RefSeq" id="WP_346246627.1">
    <property type="nucleotide sequence ID" value="NZ_JBDIZK010000005.1"/>
</dbReference>
<gene>
    <name evidence="2" type="ORF">TPR58_10650</name>
</gene>
<feature type="domain" description="Glycosyltransferase 2-like" evidence="1">
    <location>
        <begin position="7"/>
        <end position="123"/>
    </location>
</feature>
<dbReference type="Pfam" id="PF00535">
    <property type="entry name" value="Glycos_transf_2"/>
    <property type="match status" value="1"/>
</dbReference>
<dbReference type="Gene3D" id="3.90.550.10">
    <property type="entry name" value="Spore Coat Polysaccharide Biosynthesis Protein SpsA, Chain A"/>
    <property type="match status" value="1"/>
</dbReference>
<name>A0ABV0B7R9_9SPHN</name>
<dbReference type="EMBL" id="JBDIZK010000005">
    <property type="protein sequence ID" value="MEN3747629.1"/>
    <property type="molecule type" value="Genomic_DNA"/>
</dbReference>
<protein>
    <submittedName>
        <fullName evidence="2">Glycosyltransferase family 2 protein</fullName>
        <ecNumber evidence="2">2.4.-.-</ecNumber>
    </submittedName>
</protein>
<sequence length="252" mass="27631">MPIHKLSVVTVCYNPGPILVEAIRSVQAQDFADVEHVIIDGGSTDGTPDRVAPLLRAGDVFVSEPDKGIYDAMNKGIARAGGDAIALLNADDRYADPGVLSRVAARFDSSGADAVLGDVSFFRPGAPDVSIRRYNSGMFRPSRIRWGWMPAHPAMVLTREAYDRVGPYSTEYRIAADFDFIVRAFLKHGLSYSYLRDVFVKMQVGGVSTAGGSARQTINREMLRACRENGVPSNAAMINSRYLMKVLELIRR</sequence>
<keyword evidence="3" id="KW-1185">Reference proteome</keyword>
<evidence type="ECO:0000313" key="2">
    <source>
        <dbReference type="EMBL" id="MEN3747629.1"/>
    </source>
</evidence>
<dbReference type="GO" id="GO:0016757">
    <property type="term" value="F:glycosyltransferase activity"/>
    <property type="evidence" value="ECO:0007669"/>
    <property type="project" value="UniProtKB-KW"/>
</dbReference>
<dbReference type="InterPro" id="IPR001173">
    <property type="entry name" value="Glyco_trans_2-like"/>
</dbReference>
<dbReference type="CDD" id="cd06433">
    <property type="entry name" value="GT_2_WfgS_like"/>
    <property type="match status" value="1"/>
</dbReference>
<keyword evidence="2" id="KW-0808">Transferase</keyword>
<keyword evidence="2" id="KW-0328">Glycosyltransferase</keyword>
<dbReference type="InterPro" id="IPR050834">
    <property type="entry name" value="Glycosyltransf_2"/>
</dbReference>
<evidence type="ECO:0000259" key="1">
    <source>
        <dbReference type="Pfam" id="PF00535"/>
    </source>
</evidence>